<evidence type="ECO:0000256" key="3">
    <source>
        <dbReference type="ARBA" id="ARBA00022692"/>
    </source>
</evidence>
<evidence type="ECO:0000313" key="8">
    <source>
        <dbReference type="Proteomes" id="UP000564885"/>
    </source>
</evidence>
<evidence type="ECO:0000256" key="1">
    <source>
        <dbReference type="ARBA" id="ARBA00004651"/>
    </source>
</evidence>
<dbReference type="Pfam" id="PF01943">
    <property type="entry name" value="Polysacc_synt"/>
    <property type="match status" value="1"/>
</dbReference>
<dbReference type="GO" id="GO:0005886">
    <property type="term" value="C:plasma membrane"/>
    <property type="evidence" value="ECO:0007669"/>
    <property type="project" value="UniProtKB-SubCell"/>
</dbReference>
<reference evidence="7 8" key="1">
    <citation type="submission" date="2020-04" db="EMBL/GenBank/DDBJ databases">
        <title>Enterovirga sp. isolate from soil.</title>
        <authorList>
            <person name="Chea S."/>
            <person name="Kim D.-U."/>
        </authorList>
    </citation>
    <scope>NUCLEOTIDE SEQUENCE [LARGE SCALE GENOMIC DNA]</scope>
    <source>
        <strain evidence="7 8">DB1703</strain>
    </source>
</reference>
<gene>
    <name evidence="7" type="ORF">HJG44_02570</name>
</gene>
<feature type="transmembrane region" description="Helical" evidence="6">
    <location>
        <begin position="445"/>
        <end position="467"/>
    </location>
</feature>
<evidence type="ECO:0000256" key="2">
    <source>
        <dbReference type="ARBA" id="ARBA00022475"/>
    </source>
</evidence>
<accession>A0A849I1Q9</accession>
<keyword evidence="2" id="KW-1003">Cell membrane</keyword>
<keyword evidence="5 6" id="KW-0472">Membrane</keyword>
<dbReference type="EMBL" id="JABEPP010000001">
    <property type="protein sequence ID" value="NNM71278.1"/>
    <property type="molecule type" value="Genomic_DNA"/>
</dbReference>
<evidence type="ECO:0000256" key="6">
    <source>
        <dbReference type="SAM" id="Phobius"/>
    </source>
</evidence>
<dbReference type="InterPro" id="IPR050833">
    <property type="entry name" value="Poly_Biosynth_Transport"/>
</dbReference>
<sequence>MRKPGIARSFAANSIGTLLTLLVSILTVPIYVHQVGDARYGVLSIVWLLLGYFGFLDLGLSRASTNALAKIGEGSDEERTRVFATSLAINLVLGAVGSFVLYVCGSFLLERIVSVPAELRPEVEASLPWVASLLPLALVSGVAVGTLEARERFVAANVLQVAGTSIGQIAPVICAIVISPSLTVVIPAAVIARAFGVLLVLGYVVLRNGPWTGFRVDPAKGRALLGYGGWVTVSSVVSPILQSVDQFVIGSILGVAAVTYYAIPMNLVVRSQLFAVALSRSLFPRMSRLDPEEGRRISSRSLVTLAFGYAAISAPAIVFVEPFLGLWIGPTFADTAGSLARVLFLGGWLNGLAFIPFSLLQAQGRPDITAKFHLVEMLPFLAVLWVLSSHFGLLGAAIAWSLRTIVDGGLLFAAARLEYRALLSILPAGLTLVFALALAELVPLSLLPAFLAASAVGVGVLGLGLACDAELRSRIERIASDARLFRTKRSG</sequence>
<organism evidence="7 8">
    <name type="scientific">Enterovirga aerilata</name>
    <dbReference type="NCBI Taxonomy" id="2730920"/>
    <lineage>
        <taxon>Bacteria</taxon>
        <taxon>Pseudomonadati</taxon>
        <taxon>Pseudomonadota</taxon>
        <taxon>Alphaproteobacteria</taxon>
        <taxon>Hyphomicrobiales</taxon>
        <taxon>Methylobacteriaceae</taxon>
        <taxon>Enterovirga</taxon>
    </lineage>
</organism>
<feature type="transmembrane region" description="Helical" evidence="6">
    <location>
        <begin position="184"/>
        <end position="204"/>
    </location>
</feature>
<name>A0A849I1Q9_9HYPH</name>
<evidence type="ECO:0000256" key="5">
    <source>
        <dbReference type="ARBA" id="ARBA00023136"/>
    </source>
</evidence>
<keyword evidence="4 6" id="KW-1133">Transmembrane helix</keyword>
<protein>
    <submittedName>
        <fullName evidence="7">Flippase</fullName>
    </submittedName>
</protein>
<feature type="transmembrane region" description="Helical" evidence="6">
    <location>
        <begin position="82"/>
        <end position="109"/>
    </location>
</feature>
<feature type="transmembrane region" description="Helical" evidence="6">
    <location>
        <begin position="154"/>
        <end position="178"/>
    </location>
</feature>
<evidence type="ECO:0000313" key="7">
    <source>
        <dbReference type="EMBL" id="NNM71278.1"/>
    </source>
</evidence>
<feature type="transmembrane region" description="Helical" evidence="6">
    <location>
        <begin position="129"/>
        <end position="147"/>
    </location>
</feature>
<feature type="transmembrane region" description="Helical" evidence="6">
    <location>
        <begin position="12"/>
        <end position="32"/>
    </location>
</feature>
<feature type="transmembrane region" description="Helical" evidence="6">
    <location>
        <begin position="38"/>
        <end position="61"/>
    </location>
</feature>
<dbReference type="RefSeq" id="WP_171216754.1">
    <property type="nucleotide sequence ID" value="NZ_JABEPP010000001.1"/>
</dbReference>
<evidence type="ECO:0000256" key="4">
    <source>
        <dbReference type="ARBA" id="ARBA00022989"/>
    </source>
</evidence>
<dbReference type="Proteomes" id="UP000564885">
    <property type="component" value="Unassembled WGS sequence"/>
</dbReference>
<feature type="transmembrane region" description="Helical" evidence="6">
    <location>
        <begin position="340"/>
        <end position="360"/>
    </location>
</feature>
<proteinExistence type="predicted"/>
<dbReference type="AlphaFoldDB" id="A0A849I1Q9"/>
<comment type="caution">
    <text evidence="7">The sequence shown here is derived from an EMBL/GenBank/DDBJ whole genome shotgun (WGS) entry which is preliminary data.</text>
</comment>
<dbReference type="PANTHER" id="PTHR30250">
    <property type="entry name" value="PST FAMILY PREDICTED COLANIC ACID TRANSPORTER"/>
    <property type="match status" value="1"/>
</dbReference>
<dbReference type="InterPro" id="IPR002797">
    <property type="entry name" value="Polysacc_synth"/>
</dbReference>
<dbReference type="CDD" id="cd13128">
    <property type="entry name" value="MATE_Wzx_like"/>
    <property type="match status" value="1"/>
</dbReference>
<feature type="transmembrane region" description="Helical" evidence="6">
    <location>
        <begin position="421"/>
        <end position="439"/>
    </location>
</feature>
<comment type="subcellular location">
    <subcellularLocation>
        <location evidence="1">Cell membrane</location>
        <topology evidence="1">Multi-pass membrane protein</topology>
    </subcellularLocation>
</comment>
<keyword evidence="3 6" id="KW-0812">Transmembrane</keyword>
<feature type="transmembrane region" description="Helical" evidence="6">
    <location>
        <begin position="302"/>
        <end position="328"/>
    </location>
</feature>
<feature type="transmembrane region" description="Helical" evidence="6">
    <location>
        <begin position="247"/>
        <end position="263"/>
    </location>
</feature>
<feature type="transmembrane region" description="Helical" evidence="6">
    <location>
        <begin position="224"/>
        <end position="241"/>
    </location>
</feature>
<dbReference type="PANTHER" id="PTHR30250:SF26">
    <property type="entry name" value="PSMA PROTEIN"/>
    <property type="match status" value="1"/>
</dbReference>
<keyword evidence="8" id="KW-1185">Reference proteome</keyword>